<evidence type="ECO:0000313" key="1">
    <source>
        <dbReference type="EMBL" id="SJZ80620.1"/>
    </source>
</evidence>
<accession>A0A1T4NMV7</accession>
<evidence type="ECO:0000313" key="2">
    <source>
        <dbReference type="Proteomes" id="UP000190637"/>
    </source>
</evidence>
<protein>
    <submittedName>
        <fullName evidence="1">Uncharacterized protein</fullName>
    </submittedName>
</protein>
<gene>
    <name evidence="1" type="ORF">SAMN02745673_01517</name>
</gene>
<dbReference type="AlphaFoldDB" id="A0A1T4NMV7"/>
<name>A0A1T4NMV7_9ACTN</name>
<organism evidence="1 2">
    <name type="scientific">Marinactinospora thermotolerans DSM 45154</name>
    <dbReference type="NCBI Taxonomy" id="1122192"/>
    <lineage>
        <taxon>Bacteria</taxon>
        <taxon>Bacillati</taxon>
        <taxon>Actinomycetota</taxon>
        <taxon>Actinomycetes</taxon>
        <taxon>Streptosporangiales</taxon>
        <taxon>Nocardiopsidaceae</taxon>
        <taxon>Marinactinospora</taxon>
    </lineage>
</organism>
<proteinExistence type="predicted"/>
<dbReference type="Pfam" id="PF19715">
    <property type="entry name" value="DUF6210"/>
    <property type="match status" value="1"/>
</dbReference>
<dbReference type="InterPro" id="IPR046182">
    <property type="entry name" value="DUF6210"/>
</dbReference>
<keyword evidence="2" id="KW-1185">Reference proteome</keyword>
<sequence>MSLSLWWAARKTDAMASRHFVFLDPDGMSAGGWLYVVVEAETGVCYQQQYGGTACRQGRVEGFLVPLFGPDELDALRELFEKHFRGAGTRNHGWPDDERDRLREIIGAVRYWASDGTTEEPHALRLDGSRIREIDEAWVPVVTPDGPGVLVWFNSD</sequence>
<dbReference type="Proteomes" id="UP000190637">
    <property type="component" value="Unassembled WGS sequence"/>
</dbReference>
<reference evidence="1 2" key="1">
    <citation type="submission" date="2017-02" db="EMBL/GenBank/DDBJ databases">
        <authorList>
            <person name="Peterson S.W."/>
        </authorList>
    </citation>
    <scope>NUCLEOTIDE SEQUENCE [LARGE SCALE GENOMIC DNA]</scope>
    <source>
        <strain evidence="1 2">DSM 45154</strain>
    </source>
</reference>
<dbReference type="EMBL" id="FUWS01000003">
    <property type="protein sequence ID" value="SJZ80620.1"/>
    <property type="molecule type" value="Genomic_DNA"/>
</dbReference>